<dbReference type="RefSeq" id="WP_105891954.1">
    <property type="nucleotide sequence ID" value="NZ_NEBY01000207.1"/>
</dbReference>
<organism evidence="1 2">
    <name type="scientific">Haemophilus influenzae</name>
    <dbReference type="NCBI Taxonomy" id="727"/>
    <lineage>
        <taxon>Bacteria</taxon>
        <taxon>Pseudomonadati</taxon>
        <taxon>Pseudomonadota</taxon>
        <taxon>Gammaproteobacteria</taxon>
        <taxon>Pasteurellales</taxon>
        <taxon>Pasteurellaceae</taxon>
        <taxon>Haemophilus</taxon>
    </lineage>
</organism>
<sequence>MAPSVYAMAQKGDLITGKNQNTLGGPLLSQVTGLSLETANFVYSLPSLYTGAKPILGATARLGNQVVAEGSQMASAMGYVAGELGKDVVSGYRVVRDTAIKTSVNTQLAYTDLVGKSVNGAREYVRTGVKNMGEQGTKVALTNAIAAGGIKAGFEANDYANGKPVTRDNLLKSAKEVTYSLGLGASTSNAPLVPSVVLSVASDLAKDGKYDAHKSFGSAVVGGAIENTFGNKLYSPFVREVGANAFEKTYERISTGDKNE</sequence>
<dbReference type="Proteomes" id="UP000238532">
    <property type="component" value="Unassembled WGS sequence"/>
</dbReference>
<evidence type="ECO:0000313" key="1">
    <source>
        <dbReference type="EMBL" id="PRJ61150.1"/>
    </source>
</evidence>
<comment type="caution">
    <text evidence="1">The sequence shown here is derived from an EMBL/GenBank/DDBJ whole genome shotgun (WGS) entry which is preliminary data.</text>
</comment>
<gene>
    <name evidence="1" type="ORF">BV102_01573</name>
</gene>
<dbReference type="AlphaFoldDB" id="A0A2S9RQ02"/>
<name>A0A2S9RQ02_HAEIF</name>
<dbReference type="EMBL" id="NEBY01000207">
    <property type="protein sequence ID" value="PRJ61150.1"/>
    <property type="molecule type" value="Genomic_DNA"/>
</dbReference>
<evidence type="ECO:0000313" key="2">
    <source>
        <dbReference type="Proteomes" id="UP000238532"/>
    </source>
</evidence>
<reference evidence="1 2" key="1">
    <citation type="submission" date="2017-04" db="EMBL/GenBank/DDBJ databases">
        <title>Haemophilus influenzae in COPD genome sequencing project.</title>
        <authorList>
            <person name="Murphy T.F."/>
            <person name="Kong Y."/>
            <person name="Nadendla S."/>
            <person name="Tettelin H."/>
            <person name="Pettigrew M."/>
        </authorList>
    </citation>
    <scope>NUCLEOTIDE SEQUENCE [LARGE SCALE GENOMIC DNA]</scope>
    <source>
        <strain evidence="1 2">56P127H1</strain>
    </source>
</reference>
<protein>
    <submittedName>
        <fullName evidence="1">Uncharacterized protein</fullName>
    </submittedName>
</protein>
<proteinExistence type="predicted"/>
<accession>A0A2S9RQ02</accession>